<feature type="domain" description="M23ase beta-sheet core" evidence="3">
    <location>
        <begin position="1068"/>
        <end position="1173"/>
    </location>
</feature>
<feature type="coiled-coil region" evidence="1">
    <location>
        <begin position="963"/>
        <end position="1015"/>
    </location>
</feature>
<dbReference type="Proteomes" id="UP000037326">
    <property type="component" value="Unassembled WGS sequence"/>
</dbReference>
<sequence>MSTGGGQTKSTELLVALGINDEISRKNITTYIKNLKNIPNLTINLEVKGQNTQIFNEYAKQIKALEQQLEAFNLKLKNVGSGASPTLSFFDDFKQQVTHSVKSVDTLNKAFGDIKINVNSFYKQLAKVPTGDLQSLENFVSQLKSEIETVATNQFKLVGIQETQQNLQALENNLYNIYELQKAYADTTNFEQLTSQITELNNQITNIQLGEGLNIAGISEIPSQLDKINQGIIEFGNNTNTAAQNSTNFLTSFIDGATRAFEITELVKNKTAEINPPKTAEKNSEKASAKIDAETPSNKVGGIAAVGSLATIGRGLLASTGIGAALVVAEWGINKLQERSAKIKQMAEELEAEQKNIVNSYVAHAPDIESLSSRFAELEKSIALGNTDPSVLTEFQDISNQLGEFLPHIVAREDEFGNKIIGSSEALKVKIELLKEQQALEAQIAEQAAQEKRDEDIKTRKKSISELEDNQTDIAKKLHHKASTIPDDITFLENGKPLLKTTEDYKNKIKEIKKLQSSAIQDENYELAEYYQNLSDAVKQCLEEISDNENKLNQDISAQKSDYISNIAHVISENDKLTDSLKTNAEGFAAQLIAATDFSELDNLQESLTSLFSNEDANTVINNIIGSFQNMENATSETFDSMANKAKSQMENISGDLSKLGLSEKEVNSIMESLKQRYEDTTQKQKELSLEMKVNNLTFAEAKEKVEGYKGEVEKLTTSYEQLAGVSQKKVNDTSDLLFQYEMLTNQIKGYTEEEIRNYSEKSNLTAEEQRLVDILNSRDLVMNSLNKLYPSLLDQDGKAISLSAEKIKAIQAENHANETLLKAYQLARQGKLSIQQQSVVDEASFTKATIENIKKNIQALSILQAKLQEVYNEQVNNMKNEDPNSYTYGYGAYRSGTLLGQAQTKISDYSSQLNALQKSLDSDISTIDSFNISLNNTTKTTKNNTSTTKNNTSATKNSIYITDKYKQKLEELNLEIEKQQKLQSKFPEHSAEYRRALEEQIKFEKEKLKVMQGQEASLQKQIASGKVQLTGNVSSKSSSTTTMSNQKLSGWNAPKTSGFGSSTVGGPHRGIDLASPKGTRLDANVSGKVIASGDATKFNMSKTYGNVVVIQDENGLKHIYAHLQKAIAQLDSTVSAGTQIGTIGNSGRVQSKTGDGSHLHYEINKNGKPIDPSSYIKNAQNGKFAVTSTSSSSSSSTVDSTQQAIDKAKSELAALQQQILAQIEVVENKQREIIDSYLSGFERKKTNIDNLIEASDNKLKTLTVSSESYRKELDKQTSALNDKKKVNQNEITYLEGVIKSGTVSAKVVDEYTLRLHELKMANSEIDFAIWDVGTQKLESYMSKFDEQRQTQDNTIAYEKAKLEELDTSSARYVKTLANINNAMREKQISNRAELTQLTTLVNGNKLFGDGLESAKKRIEELNIEVKELQIDIQNGDFDILVNIKTQSDKKVSDIDYDINQAELIRKMFDEGSVDYEKYTDVMIDGAERLAKQHLETRDALYAELKQRDITAQRVEQVTKMIQDEQTAYVNATVAIKAYTKQKEDAKESKLKDIAEKAINAYKEYVQERRDEHIKMLDDEIKRENEKHELIIKQLNDEMDLFKKNVQEKLKLIDRQEAERDYNMQIDDLEKERDKLQSEYNLLLLDNSNEAKQKRKKLQEQLDKIDKDITEKRHGRDIELQKQGLNDLLETKEDEINGKIELQDKEHENIINKIDREKEYWEKHYKDLLNDERKFAEIREAILSGHFENVDAEFKKFADEMRATMPQLADTLDGTMGAVGTSIRNNVIHNLEEALNLMEQFKASQVSKDDGSLNFDVNTENGKGAETSKGNLSQGDLQVLLGKFLFDNVSPYASGKDKDTVRKKAQELANQGRDNGSTQFTKEDVNFNKSIQGLTLADMDTLYEYFNSNKGILGGKYDSFIEQFISTISGGKHEATNPSTLSKENMKVMLGKFIYEKLVPDQSLSANTKTALKSKADSIAAQGRNNGSKISESATFDTIKSTYTSAQVNQLKSFFESNLGIIDNATTRELMRQKIASLDTGGFMNWTGIGIDGKGGKAIIAHPNEIMLNKADTKGFFDSIDVMDKVMSSIKPILAKFTPQPTLANLKTSGDVFQIQFGDIIEATKEQADTFGKTIVNKIKREKGGKW</sequence>
<evidence type="ECO:0000313" key="4">
    <source>
        <dbReference type="EMBL" id="KMY33092.1"/>
    </source>
</evidence>
<feature type="coiled-coil region" evidence="1">
    <location>
        <begin position="671"/>
        <end position="719"/>
    </location>
</feature>
<dbReference type="SUPFAM" id="SSF51261">
    <property type="entry name" value="Duplicated hybrid motif"/>
    <property type="match status" value="1"/>
</dbReference>
<name>A0A0K9FFS5_9BACI</name>
<dbReference type="PANTHER" id="PTHR21666">
    <property type="entry name" value="PEPTIDASE-RELATED"/>
    <property type="match status" value="1"/>
</dbReference>
<keyword evidence="1" id="KW-0175">Coiled coil</keyword>
<feature type="coiled-coil region" evidence="1">
    <location>
        <begin position="1574"/>
        <end position="1668"/>
    </location>
</feature>
<dbReference type="RefSeq" id="WP_049666891.1">
    <property type="nucleotide sequence ID" value="NZ_LFXJ01000005.1"/>
</dbReference>
<comment type="caution">
    <text evidence="4">The sequence shown here is derived from an EMBL/GenBank/DDBJ whole genome shotgun (WGS) entry which is preliminary data.</text>
</comment>
<feature type="coiled-coil region" evidence="1">
    <location>
        <begin position="531"/>
        <end position="562"/>
    </location>
</feature>
<dbReference type="CDD" id="cd12797">
    <property type="entry name" value="M23_peptidase"/>
    <property type="match status" value="1"/>
</dbReference>
<organism evidence="4 5">
    <name type="scientific">Lysinibacillus xylanilyticus</name>
    <dbReference type="NCBI Taxonomy" id="582475"/>
    <lineage>
        <taxon>Bacteria</taxon>
        <taxon>Bacillati</taxon>
        <taxon>Bacillota</taxon>
        <taxon>Bacilli</taxon>
        <taxon>Bacillales</taxon>
        <taxon>Bacillaceae</taxon>
        <taxon>Lysinibacillus</taxon>
    </lineage>
</organism>
<dbReference type="Pfam" id="PF01551">
    <property type="entry name" value="Peptidase_M23"/>
    <property type="match status" value="1"/>
</dbReference>
<feature type="coiled-coil region" evidence="1">
    <location>
        <begin position="1199"/>
        <end position="1233"/>
    </location>
</feature>
<evidence type="ECO:0000256" key="1">
    <source>
        <dbReference type="SAM" id="Coils"/>
    </source>
</evidence>
<dbReference type="PATRIC" id="fig|582475.4.peg.2377"/>
<feature type="compositionally biased region" description="Polar residues" evidence="2">
    <location>
        <begin position="1046"/>
        <end position="1065"/>
    </location>
</feature>
<evidence type="ECO:0000259" key="3">
    <source>
        <dbReference type="Pfam" id="PF01551"/>
    </source>
</evidence>
<feature type="compositionally biased region" description="Low complexity" evidence="2">
    <location>
        <begin position="1035"/>
        <end position="1045"/>
    </location>
</feature>
<dbReference type="EMBL" id="LFXJ01000005">
    <property type="protein sequence ID" value="KMY33092.1"/>
    <property type="molecule type" value="Genomic_DNA"/>
</dbReference>
<feature type="region of interest" description="Disordered" evidence="2">
    <location>
        <begin position="1032"/>
        <end position="1069"/>
    </location>
</feature>
<dbReference type="InterPro" id="IPR011055">
    <property type="entry name" value="Dup_hybrid_motif"/>
</dbReference>
<dbReference type="InterPro" id="IPR016047">
    <property type="entry name" value="M23ase_b-sheet_dom"/>
</dbReference>
<evidence type="ECO:0000313" key="5">
    <source>
        <dbReference type="Proteomes" id="UP000037326"/>
    </source>
</evidence>
<dbReference type="GO" id="GO:0004222">
    <property type="term" value="F:metalloendopeptidase activity"/>
    <property type="evidence" value="ECO:0007669"/>
    <property type="project" value="TreeGrafter"/>
</dbReference>
<accession>A0A0K9FFS5</accession>
<proteinExistence type="predicted"/>
<reference evidence="5" key="1">
    <citation type="submission" date="2015-07" db="EMBL/GenBank/DDBJ databases">
        <authorList>
            <person name="Liu B."/>
            <person name="Wang J."/>
            <person name="Zhu Y."/>
            <person name="Liu G."/>
            <person name="Chen Q."/>
            <person name="Lan J."/>
            <person name="Che J."/>
            <person name="Ge C."/>
            <person name="Shi H."/>
            <person name="Pan Z."/>
            <person name="Liu X."/>
        </authorList>
    </citation>
    <scope>NUCLEOTIDE SEQUENCE [LARGE SCALE GENOMIC DNA]</scope>
    <source>
        <strain evidence="5">DSM 23493</strain>
    </source>
</reference>
<dbReference type="OrthoDB" id="5902884at2"/>
<evidence type="ECO:0000256" key="2">
    <source>
        <dbReference type="SAM" id="MobiDB-lite"/>
    </source>
</evidence>
<dbReference type="Gene3D" id="2.70.70.10">
    <property type="entry name" value="Glucose Permease (Domain IIA)"/>
    <property type="match status" value="1"/>
</dbReference>
<dbReference type="PANTHER" id="PTHR21666:SF270">
    <property type="entry name" value="MUREIN HYDROLASE ACTIVATOR ENVC"/>
    <property type="match status" value="1"/>
</dbReference>
<gene>
    <name evidence="4" type="ORF">ACZ11_13570</name>
</gene>
<dbReference type="InterPro" id="IPR050570">
    <property type="entry name" value="Cell_wall_metabolism_enzyme"/>
</dbReference>
<protein>
    <recommendedName>
        <fullName evidence="3">M23ase beta-sheet core domain-containing protein</fullName>
    </recommendedName>
</protein>
<dbReference type="GeneID" id="96599259"/>